<dbReference type="AlphaFoldDB" id="A0AAW0IBZ4"/>
<dbReference type="InterPro" id="IPR055264">
    <property type="entry name" value="BOD1/SHG1_dom"/>
</dbReference>
<proteinExistence type="inferred from homology"/>
<comment type="similarity">
    <text evidence="2">Belongs to the BOD1 family.</text>
</comment>
<feature type="region of interest" description="Disordered" evidence="4">
    <location>
        <begin position="116"/>
        <end position="142"/>
    </location>
</feature>
<organism evidence="6 7">
    <name type="scientific">Myodes glareolus</name>
    <name type="common">Bank vole</name>
    <name type="synonym">Clethrionomys glareolus</name>
    <dbReference type="NCBI Taxonomy" id="447135"/>
    <lineage>
        <taxon>Eukaryota</taxon>
        <taxon>Metazoa</taxon>
        <taxon>Chordata</taxon>
        <taxon>Craniata</taxon>
        <taxon>Vertebrata</taxon>
        <taxon>Euteleostomi</taxon>
        <taxon>Mammalia</taxon>
        <taxon>Eutheria</taxon>
        <taxon>Euarchontoglires</taxon>
        <taxon>Glires</taxon>
        <taxon>Rodentia</taxon>
        <taxon>Myomorpha</taxon>
        <taxon>Muroidea</taxon>
        <taxon>Cricetidae</taxon>
        <taxon>Arvicolinae</taxon>
        <taxon>Myodes</taxon>
    </lineage>
</organism>
<feature type="region of interest" description="Disordered" evidence="4">
    <location>
        <begin position="78"/>
        <end position="97"/>
    </location>
</feature>
<protein>
    <recommendedName>
        <fullName evidence="5">BOD1/SHG1 domain-containing protein</fullName>
    </recommendedName>
</protein>
<accession>A0AAW0IBZ4</accession>
<feature type="domain" description="BOD1/SHG1" evidence="5">
    <location>
        <begin position="179"/>
        <end position="210"/>
    </location>
</feature>
<dbReference type="PANTHER" id="PTHR47391">
    <property type="entry name" value="BIORIENTATION OF CHROMOSOMES IN CELL DIVISION 1 LIKE 1"/>
    <property type="match status" value="1"/>
</dbReference>
<feature type="compositionally biased region" description="Polar residues" evidence="4">
    <location>
        <begin position="78"/>
        <end position="96"/>
    </location>
</feature>
<dbReference type="EMBL" id="JBBHLL010000162">
    <property type="protein sequence ID" value="KAK7811931.1"/>
    <property type="molecule type" value="Genomic_DNA"/>
</dbReference>
<comment type="caution">
    <text evidence="6">The sequence shown here is derived from an EMBL/GenBank/DDBJ whole genome shotgun (WGS) entry which is preliminary data.</text>
</comment>
<evidence type="ECO:0000313" key="6">
    <source>
        <dbReference type="EMBL" id="KAK7811931.1"/>
    </source>
</evidence>
<evidence type="ECO:0000259" key="5">
    <source>
        <dbReference type="Pfam" id="PF05205"/>
    </source>
</evidence>
<feature type="compositionally biased region" description="Low complexity" evidence="4">
    <location>
        <begin position="129"/>
        <end position="142"/>
    </location>
</feature>
<name>A0AAW0IBZ4_MYOGA</name>
<dbReference type="GO" id="GO:0005694">
    <property type="term" value="C:chromosome"/>
    <property type="evidence" value="ECO:0007669"/>
    <property type="project" value="UniProtKB-SubCell"/>
</dbReference>
<keyword evidence="7" id="KW-1185">Reference proteome</keyword>
<evidence type="ECO:0000256" key="4">
    <source>
        <dbReference type="SAM" id="MobiDB-lite"/>
    </source>
</evidence>
<reference evidence="6 7" key="1">
    <citation type="journal article" date="2023" name="bioRxiv">
        <title>Conserved and derived expression patterns and positive selection on dental genes reveal complex evolutionary context of ever-growing rodent molars.</title>
        <authorList>
            <person name="Calamari Z.T."/>
            <person name="Song A."/>
            <person name="Cohen E."/>
            <person name="Akter M."/>
            <person name="Roy R.D."/>
            <person name="Hallikas O."/>
            <person name="Christensen M.M."/>
            <person name="Li P."/>
            <person name="Marangoni P."/>
            <person name="Jernvall J."/>
            <person name="Klein O.D."/>
        </authorList>
    </citation>
    <scope>NUCLEOTIDE SEQUENCE [LARGE SCALE GENOMIC DNA]</scope>
    <source>
        <strain evidence="6">V071</strain>
    </source>
</reference>
<dbReference type="Proteomes" id="UP001488838">
    <property type="component" value="Unassembled WGS sequence"/>
</dbReference>
<dbReference type="Pfam" id="PF05205">
    <property type="entry name" value="COMPASS-Shg1"/>
    <property type="match status" value="1"/>
</dbReference>
<comment type="subcellular location">
    <subcellularLocation>
        <location evidence="1">Chromosome</location>
    </subcellularLocation>
</comment>
<evidence type="ECO:0000256" key="1">
    <source>
        <dbReference type="ARBA" id="ARBA00004286"/>
    </source>
</evidence>
<dbReference type="InterPro" id="IPR043244">
    <property type="entry name" value="BOD1L1"/>
</dbReference>
<dbReference type="PANTHER" id="PTHR47391:SF1">
    <property type="entry name" value="BIORIENTATION OF CHROMOSOMES IN CELL DIVISION 1 LIKE 1"/>
    <property type="match status" value="1"/>
</dbReference>
<sequence>MYPSVGIEDKAPGKLARWTTLTWKLLVQFSNPASKVRGRPGSLSGATPATPVQVVLAAAKINTERVMRGERDTELSIVKSSKLNSRGNQPSHNAKSSGDAIRGALAALRAGSAVGPATSHPATSVAATSVGPSVSPGGASVRSASMADSFGTGGGLEWGRGPVNPALLPPGDPQLINLIVEQLKSRDLFDSFRRDCLADVDTKPAYQKLRIPRELFLMFDWGTCICSHRLLDYACFTLVCNNNNVARYQGPVRQISRGRNNYLTQHMDAII</sequence>
<evidence type="ECO:0000313" key="7">
    <source>
        <dbReference type="Proteomes" id="UP001488838"/>
    </source>
</evidence>
<gene>
    <name evidence="6" type="ORF">U0070_006984</name>
</gene>
<keyword evidence="3" id="KW-0158">Chromosome</keyword>
<evidence type="ECO:0000256" key="2">
    <source>
        <dbReference type="ARBA" id="ARBA00008463"/>
    </source>
</evidence>
<evidence type="ECO:0000256" key="3">
    <source>
        <dbReference type="ARBA" id="ARBA00022454"/>
    </source>
</evidence>